<dbReference type="GO" id="GO:1904047">
    <property type="term" value="F:S-adenosyl-L-methionine binding"/>
    <property type="evidence" value="ECO:0007669"/>
    <property type="project" value="UniProtKB-UniRule"/>
</dbReference>
<feature type="binding site" evidence="8">
    <location>
        <position position="94"/>
    </location>
    <ligand>
        <name>S-adenosyl-L-methionine</name>
        <dbReference type="ChEBI" id="CHEBI:59789"/>
    </ligand>
</feature>
<comment type="cofactor">
    <cofactor evidence="8">
        <name>Mg(2+)</name>
        <dbReference type="ChEBI" id="CHEBI:18420"/>
    </cofactor>
</comment>
<proteinExistence type="inferred from homology"/>
<feature type="binding site" evidence="8">
    <location>
        <begin position="12"/>
        <end position="14"/>
    </location>
    <ligand>
        <name>substrate</name>
    </ligand>
</feature>
<keyword evidence="2 8" id="KW-0949">S-adenosyl-L-methionine</keyword>
<dbReference type="UniPathway" id="UPA00391"/>
<dbReference type="InterPro" id="IPR027609">
    <property type="entry name" value="rSAM_QueE_proteobac"/>
</dbReference>
<dbReference type="GO" id="GO:0000287">
    <property type="term" value="F:magnesium ion binding"/>
    <property type="evidence" value="ECO:0007669"/>
    <property type="project" value="UniProtKB-UniRule"/>
</dbReference>
<dbReference type="Pfam" id="PF13353">
    <property type="entry name" value="Fer4_12"/>
    <property type="match status" value="1"/>
</dbReference>
<comment type="cofactor">
    <cofactor evidence="8">
        <name>[4Fe-4S] cluster</name>
        <dbReference type="ChEBI" id="CHEBI:49883"/>
    </cofactor>
    <text evidence="8">Binds 1 [4Fe-4S] cluster. The cluster is coordinated with 3 cysteines and an exchangeable S-adenosyl-L-methionine.</text>
</comment>
<keyword evidence="1 8" id="KW-0004">4Fe-4S</keyword>
<feature type="binding site" evidence="8">
    <location>
        <position position="27"/>
    </location>
    <ligand>
        <name>substrate</name>
    </ligand>
</feature>
<evidence type="ECO:0000256" key="8">
    <source>
        <dbReference type="HAMAP-Rule" id="MF_00917"/>
    </source>
</evidence>
<dbReference type="PANTHER" id="PTHR42836:SF1">
    <property type="entry name" value="7-CARBOXY-7-DEAZAGUANINE SYNTHASE"/>
    <property type="match status" value="1"/>
</dbReference>
<comment type="catalytic activity">
    <reaction evidence="8">
        <text>6-carboxy-5,6,7,8-tetrahydropterin + H(+) = 7-carboxy-7-carbaguanine + NH4(+)</text>
        <dbReference type="Rhea" id="RHEA:27974"/>
        <dbReference type="ChEBI" id="CHEBI:15378"/>
        <dbReference type="ChEBI" id="CHEBI:28938"/>
        <dbReference type="ChEBI" id="CHEBI:61032"/>
        <dbReference type="ChEBI" id="CHEBI:61036"/>
        <dbReference type="EC" id="4.3.99.3"/>
    </reaction>
</comment>
<dbReference type="HAMAP" id="MF_00917">
    <property type="entry name" value="QueE"/>
    <property type="match status" value="1"/>
</dbReference>
<comment type="similarity">
    <text evidence="8">Belongs to the radical SAM superfamily. 7-carboxy-7-deazaguanine synthase family.</text>
</comment>
<dbReference type="PATRIC" id="fig|913084.3.peg.3234"/>
<feature type="binding site" evidence="8">
    <location>
        <begin position="136"/>
        <end position="138"/>
    </location>
    <ligand>
        <name>S-adenosyl-L-methionine</name>
        <dbReference type="ChEBI" id="CHEBI:59789"/>
    </ligand>
</feature>
<dbReference type="Gene3D" id="3.20.20.70">
    <property type="entry name" value="Aldolase class I"/>
    <property type="match status" value="1"/>
</dbReference>
<keyword evidence="7 8" id="KW-0456">Lyase</keyword>
<keyword evidence="3 8" id="KW-0479">Metal-binding</keyword>
<comment type="subunit">
    <text evidence="8">Homodimer.</text>
</comment>
<comment type="caution">
    <text evidence="8">Lacks conserved residue(s) required for the propagation of feature annotation.</text>
</comment>
<dbReference type="EC" id="4.3.99.3" evidence="8"/>
<dbReference type="GO" id="GO:0016840">
    <property type="term" value="F:carbon-nitrogen lyase activity"/>
    <property type="evidence" value="ECO:0007669"/>
    <property type="project" value="UniProtKB-UniRule"/>
</dbReference>
<comment type="caution">
    <text evidence="10">The sequence shown here is derived from an EMBL/GenBank/DDBJ whole genome shotgun (WGS) entry which is preliminary data.</text>
</comment>
<comment type="pathway">
    <text evidence="8">Purine metabolism; 7-cyano-7-deazaguanine biosynthesis.</text>
</comment>
<comment type="cofactor">
    <cofactor evidence="8">
        <name>S-adenosyl-L-methionine</name>
        <dbReference type="ChEBI" id="CHEBI:59789"/>
    </cofactor>
    <text evidence="8">Binds 1 S-adenosyl-L-methionine per subunit.</text>
</comment>
<dbReference type="GO" id="GO:0008616">
    <property type="term" value="P:tRNA queuosine(34) biosynthetic process"/>
    <property type="evidence" value="ECO:0007669"/>
    <property type="project" value="UniProtKB-UniRule"/>
</dbReference>
<dbReference type="InterPro" id="IPR013785">
    <property type="entry name" value="Aldolase_TIM"/>
</dbReference>
<keyword evidence="8" id="KW-0671">Queuosine biosynthesis</keyword>
<name>G5RZW8_SALET</name>
<evidence type="ECO:0000256" key="5">
    <source>
        <dbReference type="ARBA" id="ARBA00023004"/>
    </source>
</evidence>
<protein>
    <recommendedName>
        <fullName evidence="8">7-carboxy-7-deazaguanine synthase</fullName>
        <shortName evidence="8">CDG synthase</shortName>
        <ecNumber evidence="8">4.3.99.3</ecNumber>
    </recommendedName>
    <alternativeName>
        <fullName evidence="8">Queuosine biosynthesis protein QueE</fullName>
    </alternativeName>
</protein>
<evidence type="ECO:0000313" key="10">
    <source>
        <dbReference type="EMBL" id="EHD00231.1"/>
    </source>
</evidence>
<evidence type="ECO:0000256" key="7">
    <source>
        <dbReference type="ARBA" id="ARBA00023239"/>
    </source>
</evidence>
<gene>
    <name evidence="8" type="primary">queE</name>
    <name evidence="10" type="ORF">LTSEURB_4407</name>
</gene>
<dbReference type="SUPFAM" id="SSF102114">
    <property type="entry name" value="Radical SAM enzymes"/>
    <property type="match status" value="1"/>
</dbReference>
<evidence type="ECO:0000256" key="4">
    <source>
        <dbReference type="ARBA" id="ARBA00022842"/>
    </source>
</evidence>
<dbReference type="NCBIfam" id="TIGR04322">
    <property type="entry name" value="rSAM_QueE_Ecoli"/>
    <property type="match status" value="1"/>
</dbReference>
<feature type="binding site" evidence="8">
    <location>
        <position position="35"/>
    </location>
    <ligand>
        <name>[4Fe-4S] cluster</name>
        <dbReference type="ChEBI" id="CHEBI:49883"/>
        <note>4Fe-4S-S-AdoMet</note>
    </ligand>
</feature>
<dbReference type="PIRSF" id="PIRSF000370">
    <property type="entry name" value="QueE"/>
    <property type="match status" value="1"/>
</dbReference>
<evidence type="ECO:0000259" key="9">
    <source>
        <dbReference type="PROSITE" id="PS51918"/>
    </source>
</evidence>
<dbReference type="PROSITE" id="PS51918">
    <property type="entry name" value="RADICAL_SAM"/>
    <property type="match status" value="1"/>
</dbReference>
<feature type="binding site" evidence="8">
    <location>
        <begin position="37"/>
        <end position="39"/>
    </location>
    <ligand>
        <name>S-adenosyl-L-methionine</name>
        <dbReference type="ChEBI" id="CHEBI:59789"/>
    </ligand>
</feature>
<organism evidence="10 11">
    <name type="scientific">Salmonella enterica subsp. enterica serovar Urbana str. R8-2977</name>
    <dbReference type="NCBI Taxonomy" id="913084"/>
    <lineage>
        <taxon>Bacteria</taxon>
        <taxon>Pseudomonadati</taxon>
        <taxon>Pseudomonadota</taxon>
        <taxon>Gammaproteobacteria</taxon>
        <taxon>Enterobacterales</taxon>
        <taxon>Enterobacteriaceae</taxon>
        <taxon>Salmonella</taxon>
    </lineage>
</organism>
<dbReference type="InterPro" id="IPR024924">
    <property type="entry name" value="7-CO-7-deazaguanine_synth-like"/>
</dbReference>
<feature type="binding site" evidence="8">
    <location>
        <position position="31"/>
    </location>
    <ligand>
        <name>[4Fe-4S] cluster</name>
        <dbReference type="ChEBI" id="CHEBI:49883"/>
        <note>4Fe-4S-S-AdoMet</note>
    </ligand>
</feature>
<keyword evidence="4 8" id="KW-0460">Magnesium</keyword>
<dbReference type="EMBL" id="AFCW01001679">
    <property type="protein sequence ID" value="EHD00231.1"/>
    <property type="molecule type" value="Genomic_DNA"/>
</dbReference>
<feature type="domain" description="Radical SAM core" evidence="9">
    <location>
        <begin position="18"/>
        <end position="239"/>
    </location>
</feature>
<accession>G5RZW8</accession>
<sequence length="239" mass="26777">MQYPINEMFQTLQGEGYFTGVPAIFIRLQGCPVGCAWCDTKHTWDKLSDREVSLFSILAKTKESDKWGAASSEDLLAVINRQGYTARHVVITGGEPCIHDLMPLTALLEKSGFSCQIETSGTHEVRCTPNTWVTVSPKVNMRGGYDVLSQALERANEIKHPVGRVRDIEALDELLATLSDDKPRVIALQPISQKEDATRQPISQKEDATREDATRLCIETCIARNWRLSMQTHKYLNIA</sequence>
<evidence type="ECO:0000256" key="1">
    <source>
        <dbReference type="ARBA" id="ARBA00022485"/>
    </source>
</evidence>
<dbReference type="PANTHER" id="PTHR42836">
    <property type="entry name" value="7-CARBOXY-7-DEAZAGUANINE SYNTHASE"/>
    <property type="match status" value="1"/>
</dbReference>
<evidence type="ECO:0000256" key="2">
    <source>
        <dbReference type="ARBA" id="ARBA00022691"/>
    </source>
</evidence>
<evidence type="ECO:0000256" key="3">
    <source>
        <dbReference type="ARBA" id="ARBA00022723"/>
    </source>
</evidence>
<reference evidence="10 11" key="1">
    <citation type="journal article" date="2011" name="BMC Genomics">
        <title>Genome sequencing reveals diversification of virulence factor content and possible host adaptation in distinct subpopulations of Salmonella enterica.</title>
        <authorList>
            <person name="den Bakker H.C."/>
            <person name="Moreno Switt A.I."/>
            <person name="Govoni G."/>
            <person name="Cummings C.A."/>
            <person name="Ranieri M.L."/>
            <person name="Degoricija L."/>
            <person name="Hoelzer K."/>
            <person name="Rodriguez-Rivera L.D."/>
            <person name="Brown S."/>
            <person name="Bolchacova E."/>
            <person name="Furtado M.R."/>
            <person name="Wiedmann M."/>
        </authorList>
    </citation>
    <scope>NUCLEOTIDE SEQUENCE [LARGE SCALE GENOMIC DNA]</scope>
    <source>
        <strain evidence="10 11">R8-2977</strain>
    </source>
</reference>
<keyword evidence="5 8" id="KW-0408">Iron</keyword>
<feature type="binding site" evidence="8">
    <location>
        <position position="38"/>
    </location>
    <ligand>
        <name>[4Fe-4S] cluster</name>
        <dbReference type="ChEBI" id="CHEBI:49883"/>
        <note>4Fe-4S-S-AdoMet</note>
    </ligand>
</feature>
<dbReference type="InterPro" id="IPR007197">
    <property type="entry name" value="rSAM"/>
</dbReference>
<feature type="binding site" evidence="8">
    <location>
        <position position="40"/>
    </location>
    <ligand>
        <name>Mg(2+)</name>
        <dbReference type="ChEBI" id="CHEBI:18420"/>
    </ligand>
</feature>
<dbReference type="GO" id="GO:0051539">
    <property type="term" value="F:4 iron, 4 sulfur cluster binding"/>
    <property type="evidence" value="ECO:0007669"/>
    <property type="project" value="UniProtKB-UniRule"/>
</dbReference>
<dbReference type="InterPro" id="IPR058240">
    <property type="entry name" value="rSAM_sf"/>
</dbReference>
<evidence type="ECO:0000256" key="6">
    <source>
        <dbReference type="ARBA" id="ARBA00023014"/>
    </source>
</evidence>
<comment type="function">
    <text evidence="8">Catalyzes the complex heterocyclic radical-mediated conversion of 6-carboxy-5,6,7,8-tetrahydropterin (CPH4) to 7-carboxy-7-deazaguanine (CDG), a step common to the biosynthetic pathways of all 7-deazapurine-containing compounds.</text>
</comment>
<keyword evidence="6 8" id="KW-0411">Iron-sulfur</keyword>
<evidence type="ECO:0000313" key="11">
    <source>
        <dbReference type="Proteomes" id="UP000004776"/>
    </source>
</evidence>
<feature type="binding site" evidence="8">
    <location>
        <position position="92"/>
    </location>
    <ligand>
        <name>substrate</name>
    </ligand>
</feature>
<dbReference type="SFLD" id="SFLDS00029">
    <property type="entry name" value="Radical_SAM"/>
    <property type="match status" value="1"/>
</dbReference>
<dbReference type="Proteomes" id="UP000004776">
    <property type="component" value="Unassembled WGS sequence"/>
</dbReference>
<dbReference type="AlphaFoldDB" id="G5RZW8"/>